<protein>
    <recommendedName>
        <fullName evidence="8">RNA polymerase II transcription factor B subunit 2</fullName>
    </recommendedName>
</protein>
<feature type="region of interest" description="Disordered" evidence="9">
    <location>
        <begin position="272"/>
        <end position="300"/>
    </location>
</feature>
<keyword evidence="4 8" id="KW-0805">Transcription regulation</keyword>
<evidence type="ECO:0000256" key="1">
    <source>
        <dbReference type="ARBA" id="ARBA00004123"/>
    </source>
</evidence>
<name>K8EKQ5_9CHLO</name>
<feature type="domain" description="Transcription factor Tfb2 C-terminal" evidence="10">
    <location>
        <begin position="474"/>
        <end position="542"/>
    </location>
</feature>
<dbReference type="OrthoDB" id="364513at2759"/>
<dbReference type="GO" id="GO:0000439">
    <property type="term" value="C:transcription factor TFIIH core complex"/>
    <property type="evidence" value="ECO:0007669"/>
    <property type="project" value="InterPro"/>
</dbReference>
<dbReference type="GO" id="GO:0003690">
    <property type="term" value="F:double-stranded DNA binding"/>
    <property type="evidence" value="ECO:0007669"/>
    <property type="project" value="TreeGrafter"/>
</dbReference>
<dbReference type="KEGG" id="bpg:Bathy11g03500"/>
<keyword evidence="3 8" id="KW-0227">DNA damage</keyword>
<evidence type="ECO:0000313" key="12">
    <source>
        <dbReference type="Proteomes" id="UP000198341"/>
    </source>
</evidence>
<feature type="compositionally biased region" description="Acidic residues" evidence="9">
    <location>
        <begin position="133"/>
        <end position="142"/>
    </location>
</feature>
<evidence type="ECO:0000256" key="6">
    <source>
        <dbReference type="ARBA" id="ARBA00023204"/>
    </source>
</evidence>
<dbReference type="PANTHER" id="PTHR13152">
    <property type="entry name" value="TFIIH, POLYPEPTIDE 4"/>
    <property type="match status" value="1"/>
</dbReference>
<sequence length="542" mass="61516">MTGCSFSQSSSKYSSGSSQSAFVEFFAHLSEEKINHLYTISPWATLAVLRALTPLAKQYIMRCVFLPEGAKQRTRWRLKALVQLRAFVEVESHSSEEEGKKEENASKGGGFIVHEHFRKHVKRAIERGFEDLDDEEEEEKENEGEKKKKKKANVKTTNTTSTTTTRFNEEDAGFLDHYAKSRWETVLLELTSEASVEKKRKKKKMMKKKGDGGAGAQHALHLRKLFYAARLITKDGRITSEGFSFLLGATSEQIWILLARYARGGDFEKKMKNKTTNEENGEGDKMETNGEDEKQQHKLKSDESSAAAMAFLVRLSFQHPGRKYSKANLSEAERRVASHLSALGVLYENEDDENDNNWYVPTVLSAGLSSVSTTSSAKSALARIDGHIIVETNFRVYAYTHSELETEVLRLFTRPDYKLPNAYVGMITRDSILDAMRAGISPDQIVNYLQTRAHPRCTIGKRPNHPAVPPTVCDQIRLWARDLYRVKADDCVMYTDFPMQGNQFQDAVNNARNVGAQILWMDENKRRFAVDADSHERLKVFL</sequence>
<feature type="compositionally biased region" description="Basic and acidic residues" evidence="9">
    <location>
        <begin position="282"/>
        <end position="300"/>
    </location>
</feature>
<evidence type="ECO:0000256" key="2">
    <source>
        <dbReference type="ARBA" id="ARBA00007132"/>
    </source>
</evidence>
<keyword evidence="5 8" id="KW-0804">Transcription</keyword>
<evidence type="ECO:0000313" key="11">
    <source>
        <dbReference type="EMBL" id="CCO18621.1"/>
    </source>
</evidence>
<evidence type="ECO:0000256" key="3">
    <source>
        <dbReference type="ARBA" id="ARBA00022763"/>
    </source>
</evidence>
<dbReference type="EMBL" id="FO082268">
    <property type="protein sequence ID" value="CCO18621.1"/>
    <property type="molecule type" value="Genomic_DNA"/>
</dbReference>
<evidence type="ECO:0000256" key="7">
    <source>
        <dbReference type="ARBA" id="ARBA00023242"/>
    </source>
</evidence>
<proteinExistence type="inferred from homology"/>
<dbReference type="AlphaFoldDB" id="K8EKQ5"/>
<dbReference type="STRING" id="41875.K8EKQ5"/>
<feature type="region of interest" description="Disordered" evidence="9">
    <location>
        <begin position="133"/>
        <end position="161"/>
    </location>
</feature>
<comment type="subcellular location">
    <subcellularLocation>
        <location evidence="1 8">Nucleus</location>
    </subcellularLocation>
</comment>
<keyword evidence="12" id="KW-1185">Reference proteome</keyword>
<dbReference type="InterPro" id="IPR004598">
    <property type="entry name" value="TFIIH_p52/Tfb2"/>
</dbReference>
<dbReference type="Gene3D" id="3.30.70.2610">
    <property type="match status" value="1"/>
</dbReference>
<organism evidence="11 12">
    <name type="scientific">Bathycoccus prasinos</name>
    <dbReference type="NCBI Taxonomy" id="41875"/>
    <lineage>
        <taxon>Eukaryota</taxon>
        <taxon>Viridiplantae</taxon>
        <taxon>Chlorophyta</taxon>
        <taxon>Mamiellophyceae</taxon>
        <taxon>Mamiellales</taxon>
        <taxon>Bathycoccaceae</taxon>
        <taxon>Bathycoccus</taxon>
    </lineage>
</organism>
<dbReference type="InterPro" id="IPR040662">
    <property type="entry name" value="Tfb2_C"/>
</dbReference>
<gene>
    <name evidence="11" type="ordered locus">Bathy11g03500</name>
</gene>
<evidence type="ECO:0000256" key="9">
    <source>
        <dbReference type="SAM" id="MobiDB-lite"/>
    </source>
</evidence>
<dbReference type="GO" id="GO:0006289">
    <property type="term" value="P:nucleotide-excision repair"/>
    <property type="evidence" value="ECO:0007669"/>
    <property type="project" value="InterPro"/>
</dbReference>
<evidence type="ECO:0000256" key="4">
    <source>
        <dbReference type="ARBA" id="ARBA00023015"/>
    </source>
</evidence>
<keyword evidence="7 8" id="KW-0539">Nucleus</keyword>
<dbReference type="PANTHER" id="PTHR13152:SF0">
    <property type="entry name" value="GENERAL TRANSCRIPTION FACTOR IIH SUBUNIT 4"/>
    <property type="match status" value="1"/>
</dbReference>
<dbReference type="GO" id="GO:0001671">
    <property type="term" value="F:ATPase activator activity"/>
    <property type="evidence" value="ECO:0007669"/>
    <property type="project" value="InterPro"/>
</dbReference>
<dbReference type="GO" id="GO:0005675">
    <property type="term" value="C:transcription factor TFIIH holo complex"/>
    <property type="evidence" value="ECO:0007669"/>
    <property type="project" value="TreeGrafter"/>
</dbReference>
<reference evidence="11 12" key="1">
    <citation type="submission" date="2011-10" db="EMBL/GenBank/DDBJ databases">
        <authorList>
            <person name="Genoscope - CEA"/>
        </authorList>
    </citation>
    <scope>NUCLEOTIDE SEQUENCE [LARGE SCALE GENOMIC DNA]</scope>
    <source>
        <strain evidence="11 12">RCC 1105</strain>
    </source>
</reference>
<accession>K8EKQ5</accession>
<dbReference type="Proteomes" id="UP000198341">
    <property type="component" value="Chromosome 11"/>
</dbReference>
<dbReference type="GeneID" id="19013029"/>
<dbReference type="Pfam" id="PF03849">
    <property type="entry name" value="Tfb2"/>
    <property type="match status" value="2"/>
</dbReference>
<keyword evidence="6 8" id="KW-0234">DNA repair</keyword>
<dbReference type="Pfam" id="PF18307">
    <property type="entry name" value="Tfb2_C"/>
    <property type="match status" value="1"/>
</dbReference>
<evidence type="ECO:0000259" key="10">
    <source>
        <dbReference type="Pfam" id="PF18307"/>
    </source>
</evidence>
<dbReference type="RefSeq" id="XP_007510276.1">
    <property type="nucleotide sequence ID" value="XM_007510214.1"/>
</dbReference>
<comment type="similarity">
    <text evidence="2 8">Belongs to the TFB2 family.</text>
</comment>
<evidence type="ECO:0000256" key="8">
    <source>
        <dbReference type="RuleBase" id="RU364024"/>
    </source>
</evidence>
<evidence type="ECO:0000256" key="5">
    <source>
        <dbReference type="ARBA" id="ARBA00023163"/>
    </source>
</evidence>
<dbReference type="eggNOG" id="KOG3471">
    <property type="taxonomic scope" value="Eukaryota"/>
</dbReference>
<comment type="function">
    <text evidence="8">Component of the general transcription and DNA repair factor IIH (TFIIH) core complex which is involved in general and transcription-coupled nucleotide excision repair (NER) of damaged DNA.</text>
</comment>